<dbReference type="OrthoDB" id="20368at2759"/>
<dbReference type="GO" id="GO:0045324">
    <property type="term" value="P:late endosome to vacuole transport"/>
    <property type="evidence" value="ECO:0007669"/>
    <property type="project" value="TreeGrafter"/>
</dbReference>
<proteinExistence type="inferred from homology"/>
<evidence type="ECO:0000256" key="1">
    <source>
        <dbReference type="ARBA" id="ARBA00005965"/>
    </source>
</evidence>
<evidence type="ECO:0000256" key="5">
    <source>
        <dbReference type="ARBA" id="ARBA00056025"/>
    </source>
</evidence>
<accession>A0A9W3FF45</accession>
<evidence type="ECO:0000256" key="3">
    <source>
        <dbReference type="ARBA" id="ARBA00023054"/>
    </source>
</evidence>
<dbReference type="Pfam" id="PF17675">
    <property type="entry name" value="APG6_N"/>
    <property type="match status" value="1"/>
</dbReference>
<dbReference type="GeneID" id="105083568"/>
<dbReference type="GO" id="GO:0043548">
    <property type="term" value="F:phosphatidylinositol 3-kinase binding"/>
    <property type="evidence" value="ECO:0007669"/>
    <property type="project" value="TreeGrafter"/>
</dbReference>
<organism evidence="6 7">
    <name type="scientific">Camelus bactrianus</name>
    <name type="common">Bactrian camel</name>
    <dbReference type="NCBI Taxonomy" id="9837"/>
    <lineage>
        <taxon>Eukaryota</taxon>
        <taxon>Metazoa</taxon>
        <taxon>Chordata</taxon>
        <taxon>Craniata</taxon>
        <taxon>Vertebrata</taxon>
        <taxon>Euteleostomi</taxon>
        <taxon>Mammalia</taxon>
        <taxon>Eutheria</taxon>
        <taxon>Laurasiatheria</taxon>
        <taxon>Artiodactyla</taxon>
        <taxon>Tylopoda</taxon>
        <taxon>Camelidae</taxon>
        <taxon>Camelus</taxon>
    </lineage>
</organism>
<comment type="function">
    <text evidence="5">Plays a central role in autophagy. Acts as a core subunit of the PI3K complex that mediates formation of phosphatidylinositol 3-phosphate; different complex forms are believed to play a role in multiple membrane trafficking pathways: PI3KC3-C1 is involved in initiation of autophagosomes and PI3KC3-C2 in maturation of autophagosomes and endocytosis. Involved in regulation of degradative endocytic trafficking and required for the abscission step in cytokinesis, probably in the context of PI3KC3-C2. Essential for the formation of PI3KC3-C2 but not PI3KC3-C1 PI3K complex forms. Involved in endocytosis. May play a role in antiviral host defense.</text>
</comment>
<dbReference type="Gene3D" id="1.10.418.40">
    <property type="entry name" value="Autophagy protein 6/Beclin 1"/>
    <property type="match status" value="1"/>
</dbReference>
<dbReference type="GO" id="GO:0000045">
    <property type="term" value="P:autophagosome assembly"/>
    <property type="evidence" value="ECO:0007669"/>
    <property type="project" value="TreeGrafter"/>
</dbReference>
<dbReference type="Pfam" id="PF04111">
    <property type="entry name" value="APG6"/>
    <property type="match status" value="1"/>
</dbReference>
<evidence type="ECO:0000313" key="7">
    <source>
        <dbReference type="RefSeq" id="XP_010971774.2"/>
    </source>
</evidence>
<dbReference type="RefSeq" id="XP_010971774.2">
    <property type="nucleotide sequence ID" value="XM_010973472.3"/>
</dbReference>
<dbReference type="KEGG" id="cbai:105083568"/>
<dbReference type="GO" id="GO:0000407">
    <property type="term" value="C:phagophore assembly site"/>
    <property type="evidence" value="ECO:0007669"/>
    <property type="project" value="TreeGrafter"/>
</dbReference>
<dbReference type="Gene3D" id="6.10.250.3110">
    <property type="match status" value="1"/>
</dbReference>
<dbReference type="GO" id="GO:0000423">
    <property type="term" value="P:mitophagy"/>
    <property type="evidence" value="ECO:0007669"/>
    <property type="project" value="TreeGrafter"/>
</dbReference>
<dbReference type="AlphaFoldDB" id="A0A9W3FF45"/>
<dbReference type="PANTHER" id="PTHR12768:SF5">
    <property type="entry name" value="BECLIN-2"/>
    <property type="match status" value="1"/>
</dbReference>
<dbReference type="GO" id="GO:0006995">
    <property type="term" value="P:cellular response to nitrogen starvation"/>
    <property type="evidence" value="ECO:0007669"/>
    <property type="project" value="TreeGrafter"/>
</dbReference>
<dbReference type="GO" id="GO:0030674">
    <property type="term" value="F:protein-macromolecule adaptor activity"/>
    <property type="evidence" value="ECO:0007669"/>
    <property type="project" value="TreeGrafter"/>
</dbReference>
<keyword evidence="3" id="KW-0175">Coiled coil</keyword>
<evidence type="ECO:0000313" key="6">
    <source>
        <dbReference type="Proteomes" id="UP001732780"/>
    </source>
</evidence>
<reference evidence="7" key="1">
    <citation type="submission" date="2025-08" db="UniProtKB">
        <authorList>
            <consortium name="RefSeq"/>
        </authorList>
    </citation>
    <scope>IDENTIFICATION</scope>
    <source>
        <tissue evidence="7">Blood</tissue>
    </source>
</reference>
<dbReference type="InterPro" id="IPR007243">
    <property type="entry name" value="Atg6/Beclin"/>
</dbReference>
<dbReference type="GO" id="GO:0034271">
    <property type="term" value="C:phosphatidylinositol 3-kinase complex, class III, type I"/>
    <property type="evidence" value="ECO:0007669"/>
    <property type="project" value="TreeGrafter"/>
</dbReference>
<protein>
    <submittedName>
        <fullName evidence="7">Beclin-2</fullName>
    </submittedName>
</protein>
<keyword evidence="2" id="KW-0072">Autophagy</keyword>
<evidence type="ECO:0000256" key="4">
    <source>
        <dbReference type="ARBA" id="ARBA00025121"/>
    </source>
</evidence>
<dbReference type="CTD" id="441925"/>
<gene>
    <name evidence="7" type="primary">BECN2</name>
</gene>
<comment type="function">
    <text evidence="4">Beclin-1-C 35 kDa localized to mitochondria can promote apoptosis; it induces the mitochondrial translocation of BAX and the release of proapoptotic factors.</text>
</comment>
<evidence type="ECO:0000256" key="2">
    <source>
        <dbReference type="ARBA" id="ARBA00023006"/>
    </source>
</evidence>
<dbReference type="InterPro" id="IPR038274">
    <property type="entry name" value="Atg6/Beclin_C_sf"/>
</dbReference>
<dbReference type="FunFam" id="1.10.418.40:FF:000001">
    <property type="entry name" value="beclin-1 isoform X1"/>
    <property type="match status" value="1"/>
</dbReference>
<sequence>MVNSLGSQRKLSVKGRVKSSTMSALRFICQRCSQPLKLSWSTETSREPADSTLVSAEGEPGEAQEGGPPFTEEADFENLQDGASSRILPSGGMSWDQFNNFTLLGNLGSLRTLNNIQKAIGDISDILSGETDVNHPLCVDCTDNLLEQMDTQLTITESEIQNYKRCLETREWINEDDREMLQEKLKDLELEEARLVRELEGVEQKRERAAADLEAAQAETEMLDQQEKQHQKDYSKLKWQQLELHDELSSVEKRLWYAQIQQDQLEKTSVFHATFEICHDGPVGIINNFRLGCLPTFPTCWDEINAAWGQAALLLLALSNTIGLEFQRYQPVPCGDHSYLKSLTDDHTELPLFSNGKQSVFLHNKYDQAMMALLDCLQQFQEAAEKAESGLCLPYKIHVEKGLMEDPGDSDGFYSIRTHLNTEEEWTRALKLMLINFKHCLTWVSLRQNKSRMTKMKPQDDKMIPPLKRDKEYGEN</sequence>
<keyword evidence="6" id="KW-1185">Reference proteome</keyword>
<dbReference type="InterPro" id="IPR041691">
    <property type="entry name" value="Atg6/beclin_CC"/>
</dbReference>
<dbReference type="InterPro" id="IPR040455">
    <property type="entry name" value="Atg6_BARA"/>
</dbReference>
<dbReference type="PANTHER" id="PTHR12768">
    <property type="entry name" value="BECLIN 1"/>
    <property type="match status" value="1"/>
</dbReference>
<dbReference type="GO" id="GO:0034272">
    <property type="term" value="C:phosphatidylinositol 3-kinase complex, class III, type II"/>
    <property type="evidence" value="ECO:0007669"/>
    <property type="project" value="TreeGrafter"/>
</dbReference>
<dbReference type="Proteomes" id="UP001732780">
    <property type="component" value="Chromosome 23"/>
</dbReference>
<name>A0A9W3FF45_CAMBA</name>
<comment type="similarity">
    <text evidence="1">Belongs to the beclin family.</text>
</comment>